<dbReference type="SUPFAM" id="SSF53850">
    <property type="entry name" value="Periplasmic binding protein-like II"/>
    <property type="match status" value="1"/>
</dbReference>
<keyword evidence="4" id="KW-0804">Transcription</keyword>
<dbReference type="AlphaFoldDB" id="A0A1Y2L357"/>
<keyword evidence="7" id="KW-1185">Reference proteome</keyword>
<feature type="domain" description="HTH lysR-type" evidence="5">
    <location>
        <begin position="6"/>
        <end position="63"/>
    </location>
</feature>
<gene>
    <name evidence="6" type="ORF">TMES_06295</name>
</gene>
<dbReference type="Proteomes" id="UP000193391">
    <property type="component" value="Unassembled WGS sequence"/>
</dbReference>
<dbReference type="EMBL" id="JFKA01000002">
    <property type="protein sequence ID" value="OSQ39607.1"/>
    <property type="molecule type" value="Genomic_DNA"/>
</dbReference>
<dbReference type="GO" id="GO:0006351">
    <property type="term" value="P:DNA-templated transcription"/>
    <property type="evidence" value="ECO:0007669"/>
    <property type="project" value="TreeGrafter"/>
</dbReference>
<dbReference type="RefSeq" id="WP_085580578.1">
    <property type="nucleotide sequence ID" value="NZ_JFKA01000002.1"/>
</dbReference>
<dbReference type="PANTHER" id="PTHR30537:SF74">
    <property type="entry name" value="HTH-TYPE TRANSCRIPTIONAL REGULATOR TRPI"/>
    <property type="match status" value="1"/>
</dbReference>
<comment type="caution">
    <text evidence="6">The sequence shown here is derived from an EMBL/GenBank/DDBJ whole genome shotgun (WGS) entry which is preliminary data.</text>
</comment>
<dbReference type="Pfam" id="PF00126">
    <property type="entry name" value="HTH_1"/>
    <property type="match status" value="1"/>
</dbReference>
<dbReference type="PROSITE" id="PS50931">
    <property type="entry name" value="HTH_LYSR"/>
    <property type="match status" value="1"/>
</dbReference>
<reference evidence="6 7" key="1">
    <citation type="submission" date="2014-03" db="EMBL/GenBank/DDBJ databases">
        <title>The draft genome sequence of Thalassospira mesophila JCM 18969.</title>
        <authorList>
            <person name="Lai Q."/>
            <person name="Shao Z."/>
        </authorList>
    </citation>
    <scope>NUCLEOTIDE SEQUENCE [LARGE SCALE GENOMIC DNA]</scope>
    <source>
        <strain evidence="6 7">JCM 18969</strain>
    </source>
</reference>
<dbReference type="InterPro" id="IPR058163">
    <property type="entry name" value="LysR-type_TF_proteobact-type"/>
</dbReference>
<evidence type="ECO:0000256" key="4">
    <source>
        <dbReference type="ARBA" id="ARBA00023163"/>
    </source>
</evidence>
<dbReference type="Pfam" id="PF03466">
    <property type="entry name" value="LysR_substrate"/>
    <property type="match status" value="1"/>
</dbReference>
<dbReference type="InterPro" id="IPR036390">
    <property type="entry name" value="WH_DNA-bd_sf"/>
</dbReference>
<dbReference type="CDD" id="cd08432">
    <property type="entry name" value="PBP2_GcdR_TrpI_HvrB_AmpR_like"/>
    <property type="match status" value="1"/>
</dbReference>
<evidence type="ECO:0000259" key="5">
    <source>
        <dbReference type="PROSITE" id="PS50931"/>
    </source>
</evidence>
<dbReference type="PANTHER" id="PTHR30537">
    <property type="entry name" value="HTH-TYPE TRANSCRIPTIONAL REGULATOR"/>
    <property type="match status" value="1"/>
</dbReference>
<dbReference type="InterPro" id="IPR005119">
    <property type="entry name" value="LysR_subst-bd"/>
</dbReference>
<sequence length="326" mass="36031">MVSRLPSIACLRAAEAVARHRSFSRAAIELNLTQTAISHQIRKLEELLGTELFLRNGRTISLTPQGEDYLADIRPLVVGISHATDRLASGKRDTVLRIGSPGTFLLKCLAPRIGEFIALYPDIDVRMLTLDPYRVSDRDGTRDFKDLSLIVRYGLGTFPGHDAYKISTERIFPVCSPDLIGNSPIPLDPGELSRHRVIRTTTPLLLRDDWPLWLETAGVPGLAFDSEITCDLLYSCFELAIHGVGMVMGRTPLIDEDIAAGRLIAPFSQSLLSASGYFLTAPYGSRANEPVRLFRDWFMATFSSEDPYFNSSAARADIVSQGDSSR</sequence>
<evidence type="ECO:0000313" key="7">
    <source>
        <dbReference type="Proteomes" id="UP000193391"/>
    </source>
</evidence>
<keyword evidence="2" id="KW-0805">Transcription regulation</keyword>
<evidence type="ECO:0000256" key="1">
    <source>
        <dbReference type="ARBA" id="ARBA00009437"/>
    </source>
</evidence>
<comment type="similarity">
    <text evidence="1">Belongs to the LysR transcriptional regulatory family.</text>
</comment>
<name>A0A1Y2L357_9PROT</name>
<dbReference type="GO" id="GO:0003700">
    <property type="term" value="F:DNA-binding transcription factor activity"/>
    <property type="evidence" value="ECO:0007669"/>
    <property type="project" value="InterPro"/>
</dbReference>
<proteinExistence type="inferred from homology"/>
<dbReference type="InterPro" id="IPR000847">
    <property type="entry name" value="LysR_HTH_N"/>
</dbReference>
<dbReference type="SUPFAM" id="SSF46785">
    <property type="entry name" value="Winged helix' DNA-binding domain"/>
    <property type="match status" value="1"/>
</dbReference>
<dbReference type="Gene3D" id="3.40.190.10">
    <property type="entry name" value="Periplasmic binding protein-like II"/>
    <property type="match status" value="2"/>
</dbReference>
<dbReference type="Gene3D" id="1.10.10.10">
    <property type="entry name" value="Winged helix-like DNA-binding domain superfamily/Winged helix DNA-binding domain"/>
    <property type="match status" value="1"/>
</dbReference>
<dbReference type="InterPro" id="IPR036388">
    <property type="entry name" value="WH-like_DNA-bd_sf"/>
</dbReference>
<dbReference type="GO" id="GO:0043565">
    <property type="term" value="F:sequence-specific DNA binding"/>
    <property type="evidence" value="ECO:0007669"/>
    <property type="project" value="TreeGrafter"/>
</dbReference>
<organism evidence="6 7">
    <name type="scientific">Thalassospira mesophila</name>
    <dbReference type="NCBI Taxonomy" id="1293891"/>
    <lineage>
        <taxon>Bacteria</taxon>
        <taxon>Pseudomonadati</taxon>
        <taxon>Pseudomonadota</taxon>
        <taxon>Alphaproteobacteria</taxon>
        <taxon>Rhodospirillales</taxon>
        <taxon>Thalassospiraceae</taxon>
        <taxon>Thalassospira</taxon>
    </lineage>
</organism>
<protein>
    <recommendedName>
        <fullName evidence="5">HTH lysR-type domain-containing protein</fullName>
    </recommendedName>
</protein>
<evidence type="ECO:0000256" key="3">
    <source>
        <dbReference type="ARBA" id="ARBA00023125"/>
    </source>
</evidence>
<evidence type="ECO:0000256" key="2">
    <source>
        <dbReference type="ARBA" id="ARBA00023015"/>
    </source>
</evidence>
<evidence type="ECO:0000313" key="6">
    <source>
        <dbReference type="EMBL" id="OSQ39607.1"/>
    </source>
</evidence>
<dbReference type="FunFam" id="1.10.10.10:FF:000001">
    <property type="entry name" value="LysR family transcriptional regulator"/>
    <property type="match status" value="1"/>
</dbReference>
<keyword evidence="3" id="KW-0238">DNA-binding</keyword>
<dbReference type="OrthoDB" id="9813056at2"/>
<dbReference type="PRINTS" id="PR00039">
    <property type="entry name" value="HTHLYSR"/>
</dbReference>
<accession>A0A1Y2L357</accession>
<dbReference type="STRING" id="1293891.TMES_06295"/>